<dbReference type="GO" id="GO:0070180">
    <property type="term" value="F:large ribosomal subunit rRNA binding"/>
    <property type="evidence" value="ECO:0007669"/>
    <property type="project" value="TreeGrafter"/>
</dbReference>
<evidence type="ECO:0008006" key="7">
    <source>
        <dbReference type="Google" id="ProtNLM"/>
    </source>
</evidence>
<evidence type="ECO:0000256" key="4">
    <source>
        <dbReference type="SAM" id="MobiDB-lite"/>
    </source>
</evidence>
<dbReference type="GO" id="GO:0002181">
    <property type="term" value="P:cytoplasmic translation"/>
    <property type="evidence" value="ECO:0007669"/>
    <property type="project" value="TreeGrafter"/>
</dbReference>
<name>A0AAU9JSA3_9CILI</name>
<dbReference type="GO" id="GO:0003735">
    <property type="term" value="F:structural constituent of ribosome"/>
    <property type="evidence" value="ECO:0007669"/>
    <property type="project" value="TreeGrafter"/>
</dbReference>
<dbReference type="GO" id="GO:0022625">
    <property type="term" value="C:cytosolic large ribosomal subunit"/>
    <property type="evidence" value="ECO:0007669"/>
    <property type="project" value="TreeGrafter"/>
</dbReference>
<gene>
    <name evidence="5" type="ORF">BSTOLATCC_MIC49378</name>
</gene>
<dbReference type="PANTHER" id="PTHR45699:SF3">
    <property type="entry name" value="LARGE RIBOSOMAL SUBUNIT PROTEIN UL10"/>
    <property type="match status" value="1"/>
</dbReference>
<comment type="similarity">
    <text evidence="1">Belongs to the universal ribosomal protein uL10 family.</text>
</comment>
<dbReference type="Proteomes" id="UP001162131">
    <property type="component" value="Unassembled WGS sequence"/>
</dbReference>
<proteinExistence type="inferred from homology"/>
<dbReference type="InterPro" id="IPR050323">
    <property type="entry name" value="Ribosomal_protein_uL10"/>
</dbReference>
<evidence type="ECO:0000256" key="3">
    <source>
        <dbReference type="ARBA" id="ARBA00023274"/>
    </source>
</evidence>
<keyword evidence="6" id="KW-1185">Reference proteome</keyword>
<organism evidence="5 6">
    <name type="scientific">Blepharisma stoltei</name>
    <dbReference type="NCBI Taxonomy" id="1481888"/>
    <lineage>
        <taxon>Eukaryota</taxon>
        <taxon>Sar</taxon>
        <taxon>Alveolata</taxon>
        <taxon>Ciliophora</taxon>
        <taxon>Postciliodesmatophora</taxon>
        <taxon>Heterotrichea</taxon>
        <taxon>Heterotrichida</taxon>
        <taxon>Blepharismidae</taxon>
        <taxon>Blepharisma</taxon>
    </lineage>
</organism>
<evidence type="ECO:0000313" key="6">
    <source>
        <dbReference type="Proteomes" id="UP001162131"/>
    </source>
</evidence>
<evidence type="ECO:0000256" key="1">
    <source>
        <dbReference type="ARBA" id="ARBA00008889"/>
    </source>
</evidence>
<sequence length="94" mass="9959">MSLELGIPTAASVPHSVLNGFKNLVGIAIAIYYPLKQAQTLIDVIKDPSKLAALQSSAPATATAAPQETSKPVEEEKEIEVDEDLGGMFGDEDY</sequence>
<dbReference type="AlphaFoldDB" id="A0AAU9JSA3"/>
<evidence type="ECO:0000313" key="5">
    <source>
        <dbReference type="EMBL" id="CAG9329759.1"/>
    </source>
</evidence>
<keyword evidence="3" id="KW-0687">Ribonucleoprotein</keyword>
<dbReference type="EMBL" id="CAJZBQ010000048">
    <property type="protein sequence ID" value="CAG9329759.1"/>
    <property type="molecule type" value="Genomic_DNA"/>
</dbReference>
<evidence type="ECO:0000256" key="2">
    <source>
        <dbReference type="ARBA" id="ARBA00022980"/>
    </source>
</evidence>
<accession>A0AAU9JSA3</accession>
<dbReference type="Pfam" id="PF00428">
    <property type="entry name" value="Ribosomal_60s"/>
    <property type="match status" value="1"/>
</dbReference>
<feature type="compositionally biased region" description="Acidic residues" evidence="4">
    <location>
        <begin position="75"/>
        <end position="94"/>
    </location>
</feature>
<protein>
    <recommendedName>
        <fullName evidence="7">60S acidic ribosomal protein P0</fullName>
    </recommendedName>
</protein>
<reference evidence="5" key="1">
    <citation type="submission" date="2021-09" db="EMBL/GenBank/DDBJ databases">
        <authorList>
            <consortium name="AG Swart"/>
            <person name="Singh M."/>
            <person name="Singh A."/>
            <person name="Seah K."/>
            <person name="Emmerich C."/>
        </authorList>
    </citation>
    <scope>NUCLEOTIDE SEQUENCE</scope>
    <source>
        <strain evidence="5">ATCC30299</strain>
    </source>
</reference>
<feature type="region of interest" description="Disordered" evidence="4">
    <location>
        <begin position="57"/>
        <end position="94"/>
    </location>
</feature>
<dbReference type="GO" id="GO:0000027">
    <property type="term" value="P:ribosomal large subunit assembly"/>
    <property type="evidence" value="ECO:0007669"/>
    <property type="project" value="TreeGrafter"/>
</dbReference>
<keyword evidence="2" id="KW-0689">Ribosomal protein</keyword>
<feature type="compositionally biased region" description="Low complexity" evidence="4">
    <location>
        <begin position="57"/>
        <end position="67"/>
    </location>
</feature>
<dbReference type="PANTHER" id="PTHR45699">
    <property type="entry name" value="60S ACIDIC RIBOSOMAL PROTEIN P0"/>
    <property type="match status" value="1"/>
</dbReference>
<comment type="caution">
    <text evidence="5">The sequence shown here is derived from an EMBL/GenBank/DDBJ whole genome shotgun (WGS) entry which is preliminary data.</text>
</comment>